<keyword evidence="5 6" id="KW-0472">Membrane</keyword>
<dbReference type="Pfam" id="PF00892">
    <property type="entry name" value="EamA"/>
    <property type="match status" value="2"/>
</dbReference>
<feature type="transmembrane region" description="Helical" evidence="6">
    <location>
        <begin position="21"/>
        <end position="45"/>
    </location>
</feature>
<feature type="transmembrane region" description="Helical" evidence="6">
    <location>
        <begin position="287"/>
        <end position="305"/>
    </location>
</feature>
<dbReference type="InterPro" id="IPR000620">
    <property type="entry name" value="EamA_dom"/>
</dbReference>
<dbReference type="AlphaFoldDB" id="A0A2T5V4Q3"/>
<dbReference type="EMBL" id="QAYG01000009">
    <property type="protein sequence ID" value="PTW58729.1"/>
    <property type="molecule type" value="Genomic_DNA"/>
</dbReference>
<feature type="transmembrane region" description="Helical" evidence="6">
    <location>
        <begin position="230"/>
        <end position="250"/>
    </location>
</feature>
<accession>A0A2T5V4Q3</accession>
<name>A0A2T5V4Q3_9HYPH</name>
<feature type="transmembrane region" description="Helical" evidence="6">
    <location>
        <begin position="112"/>
        <end position="129"/>
    </location>
</feature>
<evidence type="ECO:0000256" key="5">
    <source>
        <dbReference type="ARBA" id="ARBA00023136"/>
    </source>
</evidence>
<feature type="transmembrane region" description="Helical" evidence="6">
    <location>
        <begin position="51"/>
        <end position="72"/>
    </location>
</feature>
<evidence type="ECO:0000313" key="9">
    <source>
        <dbReference type="Proteomes" id="UP000244081"/>
    </source>
</evidence>
<protein>
    <submittedName>
        <fullName evidence="8">Drug/metabolite transporter (DMT)-like permease</fullName>
    </submittedName>
</protein>
<feature type="domain" description="EamA" evidence="7">
    <location>
        <begin position="19"/>
        <end position="152"/>
    </location>
</feature>
<dbReference type="InterPro" id="IPR037185">
    <property type="entry name" value="EmrE-like"/>
</dbReference>
<evidence type="ECO:0000256" key="6">
    <source>
        <dbReference type="SAM" id="Phobius"/>
    </source>
</evidence>
<dbReference type="GO" id="GO:0016020">
    <property type="term" value="C:membrane"/>
    <property type="evidence" value="ECO:0007669"/>
    <property type="project" value="UniProtKB-SubCell"/>
</dbReference>
<feature type="transmembrane region" description="Helical" evidence="6">
    <location>
        <begin position="84"/>
        <end position="106"/>
    </location>
</feature>
<feature type="transmembrane region" description="Helical" evidence="6">
    <location>
        <begin position="166"/>
        <end position="186"/>
    </location>
</feature>
<dbReference type="Proteomes" id="UP000244081">
    <property type="component" value="Unassembled WGS sequence"/>
</dbReference>
<gene>
    <name evidence="8" type="ORF">C8N35_10931</name>
</gene>
<comment type="similarity">
    <text evidence="2">Belongs to the drug/metabolite transporter (DMT) superfamily. 10 TMS drug/metabolite exporter (DME) (TC 2.A.7.3) family.</text>
</comment>
<dbReference type="RefSeq" id="WP_245926859.1">
    <property type="nucleotide sequence ID" value="NZ_QAYG01000009.1"/>
</dbReference>
<sequence length="326" mass="34670">MSSGASPTPVYETQRRPMVGIVLKILSTIVFTIMSALIKLVIDVIPTGEIVFARNFVGMVPVIVMMAYQGHLPVALKTQRPLGHFLRAIVGVSAMGLNFAALAFIPLPDATAIGYAAPLLTVVLAVFVLSEVVGVYRWSAVGVGFVGVIIILSPNLGNSHIDHGTAVGASLALTATLFMAGAAIIVRKLITSERSATIVVWFSGSSSILALATIPLGLLWPSQFWVMPDAWQLMLLAVIGILGGLGQILMTTSYRFADASTIAPFDYTTIIWATALGWVMFDEVPGPMVVIGAVVVIAAGLFVLYREHRLGIDRTRARRASTPGKV</sequence>
<evidence type="ECO:0000256" key="1">
    <source>
        <dbReference type="ARBA" id="ARBA00004141"/>
    </source>
</evidence>
<dbReference type="PANTHER" id="PTHR22911:SF6">
    <property type="entry name" value="SOLUTE CARRIER FAMILY 35 MEMBER G1"/>
    <property type="match status" value="1"/>
</dbReference>
<comment type="caution">
    <text evidence="8">The sequence shown here is derived from an EMBL/GenBank/DDBJ whole genome shotgun (WGS) entry which is preliminary data.</text>
</comment>
<feature type="transmembrane region" description="Helical" evidence="6">
    <location>
        <begin position="262"/>
        <end position="281"/>
    </location>
</feature>
<evidence type="ECO:0000313" key="8">
    <source>
        <dbReference type="EMBL" id="PTW58729.1"/>
    </source>
</evidence>
<feature type="domain" description="EamA" evidence="7">
    <location>
        <begin position="168"/>
        <end position="304"/>
    </location>
</feature>
<proteinExistence type="inferred from homology"/>
<dbReference type="PANTHER" id="PTHR22911">
    <property type="entry name" value="ACYL-MALONYL CONDENSING ENZYME-RELATED"/>
    <property type="match status" value="1"/>
</dbReference>
<reference evidence="8 9" key="1">
    <citation type="submission" date="2018-04" db="EMBL/GenBank/DDBJ databases">
        <title>Genomic Encyclopedia of Archaeal and Bacterial Type Strains, Phase II (KMG-II): from individual species to whole genera.</title>
        <authorList>
            <person name="Goeker M."/>
        </authorList>
    </citation>
    <scope>NUCLEOTIDE SEQUENCE [LARGE SCALE GENOMIC DNA]</scope>
    <source>
        <strain evidence="8 9">DSM 23382</strain>
    </source>
</reference>
<evidence type="ECO:0000259" key="7">
    <source>
        <dbReference type="Pfam" id="PF00892"/>
    </source>
</evidence>
<dbReference type="SUPFAM" id="SSF103481">
    <property type="entry name" value="Multidrug resistance efflux transporter EmrE"/>
    <property type="match status" value="2"/>
</dbReference>
<keyword evidence="4 6" id="KW-1133">Transmembrane helix</keyword>
<evidence type="ECO:0000256" key="3">
    <source>
        <dbReference type="ARBA" id="ARBA00022692"/>
    </source>
</evidence>
<evidence type="ECO:0000256" key="4">
    <source>
        <dbReference type="ARBA" id="ARBA00022989"/>
    </source>
</evidence>
<keyword evidence="9" id="KW-1185">Reference proteome</keyword>
<keyword evidence="3 6" id="KW-0812">Transmembrane</keyword>
<comment type="subcellular location">
    <subcellularLocation>
        <location evidence="1">Membrane</location>
        <topology evidence="1">Multi-pass membrane protein</topology>
    </subcellularLocation>
</comment>
<organism evidence="8 9">
    <name type="scientific">Breoghania corrubedonensis</name>
    <dbReference type="NCBI Taxonomy" id="665038"/>
    <lineage>
        <taxon>Bacteria</taxon>
        <taxon>Pseudomonadati</taxon>
        <taxon>Pseudomonadota</taxon>
        <taxon>Alphaproteobacteria</taxon>
        <taxon>Hyphomicrobiales</taxon>
        <taxon>Stappiaceae</taxon>
        <taxon>Breoghania</taxon>
    </lineage>
</organism>
<evidence type="ECO:0000256" key="2">
    <source>
        <dbReference type="ARBA" id="ARBA00009853"/>
    </source>
</evidence>
<feature type="transmembrane region" description="Helical" evidence="6">
    <location>
        <begin position="136"/>
        <end position="154"/>
    </location>
</feature>
<feature type="transmembrane region" description="Helical" evidence="6">
    <location>
        <begin position="198"/>
        <end position="218"/>
    </location>
</feature>